<evidence type="ECO:0008006" key="4">
    <source>
        <dbReference type="Google" id="ProtNLM"/>
    </source>
</evidence>
<dbReference type="InterPro" id="IPR036770">
    <property type="entry name" value="Ankyrin_rpt-contain_sf"/>
</dbReference>
<reference evidence="2 3" key="1">
    <citation type="journal article" date="2013" name="Science">
        <title>Pandoraviruses: amoeba viruses with genomes up to 2.5 Mb reaching that of parasitic eukaryotes.</title>
        <authorList>
            <person name="Philippe N."/>
            <person name="Legendre M."/>
            <person name="Doutre G."/>
            <person name="Coute Y."/>
            <person name="Poirot O."/>
            <person name="Lescot M."/>
            <person name="Arslan D."/>
            <person name="Seltzer V."/>
            <person name="Bertaux L."/>
            <person name="Bruley C."/>
            <person name="Garin J."/>
            <person name="Claverie J.M."/>
            <person name="Abergel C."/>
        </authorList>
    </citation>
    <scope>NUCLEOTIDE SEQUENCE [LARGE SCALE GENOMIC DNA]</scope>
</reference>
<protein>
    <recommendedName>
        <fullName evidence="4">Ankyrin repeat domain containing protein</fullName>
    </recommendedName>
</protein>
<sequence>MQSTGTDGSLAKARAMGAPATSTTGAHVAESTTNPCCVIPPTGLTDLPPELIEAVVLYLDHPRHLASAQVAWRPFADAIGGRLVDVAVRWGRCRPARLLASGAPRAIVCAALAGKSVPLGPWLLRFAAQGGRLAAMRHLCSVLSPLCRTAERSAFYSSDSDSDSDSNGDSDHDSDSDNSSNGDSDHDSDSDSDRCGDKVMDLFFKDGVNDDGDRDDDDDDDNNNKTPRTGRGRRGSSRWQRHRRRAVGANPPECPAARACADREDNRCRCKTRGGRVRHRTKCVKTQVEAAVATAIRFGCVDVLRYMTTTMRLGAYGPAKIDASINGKSLMLLAVSSGHAAVVAHLHDRGASVVHRRAENARGMCACPTTIGEAAWEAATLDVARWMRDNDCAGYAPPTTETLSRMIADGRAADASEVFDMLDRRVGPNCSVAAAVALASGRGHIRTIEFAVRHGLCTDATPLLVGAAAAGNTNMIDWAVDPTNALVSALAIPPGAIRVDTIMAAAVSANQSDVATWIAAHIGRPSPSVMWIAIGAGAASAVRALDGILATPFDWSTAVSAVLRSRSFPLLRYAVEERDMTIEPWAVCAAIDRSLPRETLSYLLYCLSDDQLQLLVNTLATDTDHMASRSVVAMVYEIAGDRLCRSVGQVAGSITDERPPEWVERCECSGCEAAPRLSTSVQIAAALRSRSTSAKRPIDASRATDAADRGATDGGNWRHASPRKRPRRETASSVAADVVE</sequence>
<gene>
    <name evidence="2" type="ORF">psal_cds_689</name>
</gene>
<dbReference type="Gene3D" id="1.25.40.20">
    <property type="entry name" value="Ankyrin repeat-containing domain"/>
    <property type="match status" value="1"/>
</dbReference>
<dbReference type="RefSeq" id="YP_009430052.1">
    <property type="nucleotide sequence ID" value="NC_022098.1"/>
</dbReference>
<feature type="region of interest" description="Disordered" evidence="1">
    <location>
        <begin position="1"/>
        <end position="27"/>
    </location>
</feature>
<proteinExistence type="predicted"/>
<dbReference type="PANTHER" id="PTHR46586">
    <property type="entry name" value="ANKYRIN REPEAT-CONTAINING PROTEIN"/>
    <property type="match status" value="1"/>
</dbReference>
<name>A0A291ATK3_9VIRU</name>
<organism evidence="2 3">
    <name type="scientific">Pandoravirus salinus</name>
    <dbReference type="NCBI Taxonomy" id="1349410"/>
    <lineage>
        <taxon>Viruses</taxon>
        <taxon>Pandoravirus</taxon>
    </lineage>
</organism>
<dbReference type="PANTHER" id="PTHR46586:SF3">
    <property type="entry name" value="ANKYRIN REPEAT-CONTAINING PROTEIN"/>
    <property type="match status" value="1"/>
</dbReference>
<evidence type="ECO:0000256" key="1">
    <source>
        <dbReference type="SAM" id="MobiDB-lite"/>
    </source>
</evidence>
<feature type="compositionally biased region" description="Basic residues" evidence="1">
    <location>
        <begin position="228"/>
        <end position="246"/>
    </location>
</feature>
<dbReference type="Proteomes" id="UP000204584">
    <property type="component" value="Segment"/>
</dbReference>
<dbReference type="InterPro" id="IPR052050">
    <property type="entry name" value="SecEffector_AnkRepeat"/>
</dbReference>
<feature type="region of interest" description="Disordered" evidence="1">
    <location>
        <begin position="694"/>
        <end position="740"/>
    </location>
</feature>
<keyword evidence="3" id="KW-1185">Reference proteome</keyword>
<evidence type="ECO:0000313" key="2">
    <source>
        <dbReference type="EMBL" id="ATE82213.1"/>
    </source>
</evidence>
<accession>A0A291ATK3</accession>
<dbReference type="EMBL" id="KC977571">
    <property type="protein sequence ID" value="ATE82213.1"/>
    <property type="molecule type" value="Genomic_DNA"/>
</dbReference>
<feature type="region of interest" description="Disordered" evidence="1">
    <location>
        <begin position="206"/>
        <end position="253"/>
    </location>
</feature>
<feature type="compositionally biased region" description="Acidic residues" evidence="1">
    <location>
        <begin position="209"/>
        <end position="221"/>
    </location>
</feature>
<dbReference type="GeneID" id="34568281"/>
<feature type="region of interest" description="Disordered" evidence="1">
    <location>
        <begin position="156"/>
        <end position="194"/>
    </location>
</feature>
<evidence type="ECO:0000313" key="3">
    <source>
        <dbReference type="Proteomes" id="UP000204584"/>
    </source>
</evidence>
<dbReference type="KEGG" id="vg:34568281"/>
<feature type="compositionally biased region" description="Basic and acidic residues" evidence="1">
    <location>
        <begin position="183"/>
        <end position="194"/>
    </location>
</feature>